<dbReference type="EMBL" id="FQVN01000003">
    <property type="protein sequence ID" value="SHF41511.1"/>
    <property type="molecule type" value="Genomic_DNA"/>
</dbReference>
<evidence type="ECO:0000256" key="6">
    <source>
        <dbReference type="ARBA" id="ARBA00023295"/>
    </source>
</evidence>
<dbReference type="AlphaFoldDB" id="A0A1M5BG87"/>
<dbReference type="OrthoDB" id="3296611at2"/>
<proteinExistence type="predicted"/>
<sequence length="233" mass="23812">MRVRSVLVSGLVAMSALVLSMTPAAAVGPVTESGGAVANGPTARELLAKVNGCEQISQGKYAKDAGGTADIPVCGKKGAVFWKADMDIDCDGQATAECNGRTDPSFQPQTACVRSDGRPLVASRLPYIVVPGVSSRWSYKESGIGCGTVGAVVHKDKVVYGVIGDVGPKSIIGEASYALAKKLGVNPDPRTGGVGSGVTYIVFNGGGKAEPVEDSGAADRLGRELARKFVANN</sequence>
<reference evidence="9 10" key="1">
    <citation type="submission" date="2016-11" db="EMBL/GenBank/DDBJ databases">
        <authorList>
            <person name="Jaros S."/>
            <person name="Januszkiewicz K."/>
            <person name="Wedrychowicz H."/>
        </authorList>
    </citation>
    <scope>NUCLEOTIDE SEQUENCE [LARGE SCALE GENOMIC DNA]</scope>
    <source>
        <strain evidence="9 10">DSM 44523</strain>
    </source>
</reference>
<evidence type="ECO:0000256" key="8">
    <source>
        <dbReference type="SAM" id="SignalP"/>
    </source>
</evidence>
<evidence type="ECO:0000256" key="7">
    <source>
        <dbReference type="ARBA" id="ARBA00023326"/>
    </source>
</evidence>
<gene>
    <name evidence="9" type="ORF">SAMN05444320_103558</name>
</gene>
<feature type="chain" id="PRO_5012070125" evidence="8">
    <location>
        <begin position="27"/>
        <end position="233"/>
    </location>
</feature>
<evidence type="ECO:0000313" key="10">
    <source>
        <dbReference type="Proteomes" id="UP000184501"/>
    </source>
</evidence>
<dbReference type="STRING" id="2017.SAMN05444320_103558"/>
<dbReference type="GO" id="GO:0005576">
    <property type="term" value="C:extracellular region"/>
    <property type="evidence" value="ECO:0007669"/>
    <property type="project" value="UniProtKB-SubCell"/>
</dbReference>
<dbReference type="PANTHER" id="PTHR42061">
    <property type="entry name" value="ENDO-CHITOSANASE"/>
    <property type="match status" value="1"/>
</dbReference>
<keyword evidence="5" id="KW-0119">Carbohydrate metabolism</keyword>
<keyword evidence="10" id="KW-1185">Reference proteome</keyword>
<dbReference type="GO" id="GO:0016977">
    <property type="term" value="F:chitosanase activity"/>
    <property type="evidence" value="ECO:0007669"/>
    <property type="project" value="InterPro"/>
</dbReference>
<dbReference type="Proteomes" id="UP000184501">
    <property type="component" value="Unassembled WGS sequence"/>
</dbReference>
<evidence type="ECO:0000313" key="9">
    <source>
        <dbReference type="EMBL" id="SHF41511.1"/>
    </source>
</evidence>
<organism evidence="9 10">
    <name type="scientific">Streptoalloteichus hindustanus</name>
    <dbReference type="NCBI Taxonomy" id="2017"/>
    <lineage>
        <taxon>Bacteria</taxon>
        <taxon>Bacillati</taxon>
        <taxon>Actinomycetota</taxon>
        <taxon>Actinomycetes</taxon>
        <taxon>Pseudonocardiales</taxon>
        <taxon>Pseudonocardiaceae</taxon>
        <taxon>Streptoalloteichus</taxon>
    </lineage>
</organism>
<accession>A0A1M5BG87</accession>
<protein>
    <submittedName>
        <fullName evidence="9">Chitosanase of glycosyl hydrolase group 75</fullName>
    </submittedName>
</protein>
<comment type="subcellular location">
    <subcellularLocation>
        <location evidence="1">Secreted</location>
    </subcellularLocation>
</comment>
<keyword evidence="3 8" id="KW-0732">Signal</keyword>
<dbReference type="GO" id="GO:0000272">
    <property type="term" value="P:polysaccharide catabolic process"/>
    <property type="evidence" value="ECO:0007669"/>
    <property type="project" value="UniProtKB-KW"/>
</dbReference>
<evidence type="ECO:0000256" key="3">
    <source>
        <dbReference type="ARBA" id="ARBA00022729"/>
    </source>
</evidence>
<evidence type="ECO:0000256" key="2">
    <source>
        <dbReference type="ARBA" id="ARBA00022525"/>
    </source>
</evidence>
<dbReference type="RefSeq" id="WP_073482135.1">
    <property type="nucleotide sequence ID" value="NZ_FQVN01000003.1"/>
</dbReference>
<dbReference type="PANTHER" id="PTHR42061:SF6">
    <property type="entry name" value="ENDO-CHITOSANASE"/>
    <property type="match status" value="1"/>
</dbReference>
<keyword evidence="2" id="KW-0964">Secreted</keyword>
<keyword evidence="4 9" id="KW-0378">Hydrolase</keyword>
<evidence type="ECO:0000256" key="1">
    <source>
        <dbReference type="ARBA" id="ARBA00004613"/>
    </source>
</evidence>
<feature type="signal peptide" evidence="8">
    <location>
        <begin position="1"/>
        <end position="26"/>
    </location>
</feature>
<evidence type="ECO:0000256" key="4">
    <source>
        <dbReference type="ARBA" id="ARBA00022801"/>
    </source>
</evidence>
<dbReference type="InterPro" id="IPR009939">
    <property type="entry name" value="Chitosanase_fungal"/>
</dbReference>
<name>A0A1M5BG87_STRHI</name>
<evidence type="ECO:0000256" key="5">
    <source>
        <dbReference type="ARBA" id="ARBA00023277"/>
    </source>
</evidence>
<keyword evidence="6" id="KW-0326">Glycosidase</keyword>
<keyword evidence="7" id="KW-0624">Polysaccharide degradation</keyword>
<dbReference type="Pfam" id="PF07335">
    <property type="entry name" value="Glyco_hydro_75"/>
    <property type="match status" value="1"/>
</dbReference>